<gene>
    <name evidence="2" type="ORF">GCM10010470_10420</name>
</gene>
<proteinExistence type="predicted"/>
<comment type="caution">
    <text evidence="2">The sequence shown here is derived from an EMBL/GenBank/DDBJ whole genome shotgun (WGS) entry which is preliminary data.</text>
</comment>
<dbReference type="EMBL" id="BAAAUX010000005">
    <property type="protein sequence ID" value="GAA2778850.1"/>
    <property type="molecule type" value="Genomic_DNA"/>
</dbReference>
<reference evidence="2 3" key="1">
    <citation type="journal article" date="2019" name="Int. J. Syst. Evol. Microbiol.">
        <title>The Global Catalogue of Microorganisms (GCM) 10K type strain sequencing project: providing services to taxonomists for standard genome sequencing and annotation.</title>
        <authorList>
            <consortium name="The Broad Institute Genomics Platform"/>
            <consortium name="The Broad Institute Genome Sequencing Center for Infectious Disease"/>
            <person name="Wu L."/>
            <person name="Ma J."/>
        </authorList>
    </citation>
    <scope>NUCLEOTIDE SEQUENCE [LARGE SCALE GENOMIC DNA]</scope>
    <source>
        <strain evidence="2 3">JCM 9383</strain>
    </source>
</reference>
<protein>
    <recommendedName>
        <fullName evidence="4">Secreted protein</fullName>
    </recommendedName>
</protein>
<name>A0ABN3V529_9PSEU</name>
<sequence>MRRLFTAALLGGLALLGAANAHAQQVVTDQECYDGGGGVAVDLATHIAKCHGGFYDGAVVDLDG</sequence>
<evidence type="ECO:0000256" key="1">
    <source>
        <dbReference type="SAM" id="SignalP"/>
    </source>
</evidence>
<feature type="signal peptide" evidence="1">
    <location>
        <begin position="1"/>
        <end position="23"/>
    </location>
</feature>
<evidence type="ECO:0008006" key="4">
    <source>
        <dbReference type="Google" id="ProtNLM"/>
    </source>
</evidence>
<keyword evidence="1" id="KW-0732">Signal</keyword>
<organism evidence="2 3">
    <name type="scientific">Saccharopolyspora taberi</name>
    <dbReference type="NCBI Taxonomy" id="60895"/>
    <lineage>
        <taxon>Bacteria</taxon>
        <taxon>Bacillati</taxon>
        <taxon>Actinomycetota</taxon>
        <taxon>Actinomycetes</taxon>
        <taxon>Pseudonocardiales</taxon>
        <taxon>Pseudonocardiaceae</taxon>
        <taxon>Saccharopolyspora</taxon>
    </lineage>
</organism>
<dbReference type="Proteomes" id="UP001500979">
    <property type="component" value="Unassembled WGS sequence"/>
</dbReference>
<feature type="chain" id="PRO_5046845824" description="Secreted protein" evidence="1">
    <location>
        <begin position="24"/>
        <end position="64"/>
    </location>
</feature>
<keyword evidence="3" id="KW-1185">Reference proteome</keyword>
<dbReference type="RefSeq" id="WP_344678238.1">
    <property type="nucleotide sequence ID" value="NZ_BAAAUX010000005.1"/>
</dbReference>
<evidence type="ECO:0000313" key="3">
    <source>
        <dbReference type="Proteomes" id="UP001500979"/>
    </source>
</evidence>
<evidence type="ECO:0000313" key="2">
    <source>
        <dbReference type="EMBL" id="GAA2778850.1"/>
    </source>
</evidence>
<accession>A0ABN3V529</accession>